<evidence type="ECO:0000256" key="13">
    <source>
        <dbReference type="PIRSR" id="PIRSR615500-1"/>
    </source>
</evidence>
<keyword evidence="8" id="KW-0106">Calcium</keyword>
<keyword evidence="7 14" id="KW-0720">Serine protease</keyword>
<keyword evidence="6 14" id="KW-0378">Hydrolase</keyword>
<feature type="domain" description="P/Homo B" evidence="18">
    <location>
        <begin position="511"/>
        <end position="652"/>
    </location>
</feature>
<dbReference type="STRING" id="246404.A0A507FJP1"/>
<dbReference type="InterPro" id="IPR015500">
    <property type="entry name" value="Peptidase_S8_subtilisin-rel"/>
</dbReference>
<dbReference type="Gene3D" id="3.40.50.200">
    <property type="entry name" value="Peptidase S8/S53 domain"/>
    <property type="match status" value="1"/>
</dbReference>
<evidence type="ECO:0000256" key="7">
    <source>
        <dbReference type="ARBA" id="ARBA00022825"/>
    </source>
</evidence>
<evidence type="ECO:0000256" key="10">
    <source>
        <dbReference type="ARBA" id="ARBA00023136"/>
    </source>
</evidence>
<dbReference type="AlphaFoldDB" id="A0A507FJP1"/>
<sequence>MQALVWFSLSIATAFASWANAPPNDHENFAYFAYQIHGDTSTADSSARARRDLAHEASPFAQRAANVALWLGRDSLSRRSESACADLSTPTVVFIGAVGELPNYFQVAVRRDSVELMDSIQECIRTHPDVAWAEMQVPKNRLVKRSVPEVWEDDLHLWGRGKEGRIEAAAKLFEITDPEFGNQWHLINDSPSQVGNDHNVTGAWSQGIFGNGSVVCFVDDGMNYNSNDLKDNYYAEGSYDYNAHTPDPIPKTYEDRHGTRCAGEVAAVRNNVCGVGVAYKAKVSAVRILGGSLTEADEAASINYKMQDNHIYSCSWGPTDNGATMEAPPRIVSDAVVNGIKNGRGGLGSIFVFASGNGGAAGDNCNFDGYTNSIYTITVSSVDRNNLHPAYSEACSANMIVMYSSANQRHDDAIATTDWQLGHEGDLCTKSHGGTSASAPLASGIYALVNSIRPDLSWRDYQHITVRSAVPVNTKDPSWFKTHAGRLYSHEFGYGKLDAYAILELAKTWKTVPAHAFYKTAFVAPNEKGAAEIPQESGKDVRAIYDITRDALAEANFGLLEHITVTINIQHEKRGDVAVDLISPNGIVSFLGVKRHGDRSETGYSNWTFMTVAHWDENPIGRWQLVVRDAETPELTGTFENAAITFWGSQQTSIVHKKPDVVGGGAELPTVPAPTDASAQPADASKTSNTPSAATGEDGKSDTAQPSSSSSGGRSSLAWFITLIVICGLSGAGWYLYSKRTEIFEWFLMRQQRMNDNEMGATGVGGSGESYEFQRLNREVGERDESSSSLDEFEDFEGPNDAELEELRKGGYLVDDLLFDDTQASNL</sequence>
<evidence type="ECO:0000256" key="5">
    <source>
        <dbReference type="ARBA" id="ARBA00022729"/>
    </source>
</evidence>
<comment type="caution">
    <text evidence="19">The sequence shown here is derived from an EMBL/GenBank/DDBJ whole genome shotgun (WGS) entry which is preliminary data.</text>
</comment>
<dbReference type="PANTHER" id="PTHR42884:SF14">
    <property type="entry name" value="NEUROENDOCRINE CONVERTASE 1"/>
    <property type="match status" value="1"/>
</dbReference>
<dbReference type="SUPFAM" id="SSF52743">
    <property type="entry name" value="Subtilisin-like"/>
    <property type="match status" value="1"/>
</dbReference>
<feature type="transmembrane region" description="Helical" evidence="16">
    <location>
        <begin position="717"/>
        <end position="737"/>
    </location>
</feature>
<keyword evidence="3 14" id="KW-0645">Protease</keyword>
<evidence type="ECO:0000256" key="9">
    <source>
        <dbReference type="ARBA" id="ARBA00022989"/>
    </source>
</evidence>
<reference evidence="19 20" key="1">
    <citation type="journal article" date="2019" name="Sci. Rep.">
        <title>Comparative genomics of chytrid fungi reveal insights into the obligate biotrophic and pathogenic lifestyle of Synchytrium endobioticum.</title>
        <authorList>
            <person name="van de Vossenberg B.T.L.H."/>
            <person name="Warris S."/>
            <person name="Nguyen H.D.T."/>
            <person name="van Gent-Pelzer M.P.E."/>
            <person name="Joly D.L."/>
            <person name="van de Geest H.C."/>
            <person name="Bonants P.J.M."/>
            <person name="Smith D.S."/>
            <person name="Levesque C.A."/>
            <person name="van der Lee T.A.J."/>
        </authorList>
    </citation>
    <scope>NUCLEOTIDE SEQUENCE [LARGE SCALE GENOMIC DNA]</scope>
    <source>
        <strain evidence="19 20">CBS 675.73</strain>
    </source>
</reference>
<evidence type="ECO:0000256" key="4">
    <source>
        <dbReference type="ARBA" id="ARBA00022692"/>
    </source>
</evidence>
<dbReference type="InterPro" id="IPR002884">
    <property type="entry name" value="P_dom"/>
</dbReference>
<dbReference type="InterPro" id="IPR022398">
    <property type="entry name" value="Peptidase_S8_His-AS"/>
</dbReference>
<dbReference type="PRINTS" id="PR00723">
    <property type="entry name" value="SUBTILISIN"/>
</dbReference>
<dbReference type="InterPro" id="IPR000209">
    <property type="entry name" value="Peptidase_S8/S53_dom"/>
</dbReference>
<dbReference type="GO" id="GO:0000139">
    <property type="term" value="C:Golgi membrane"/>
    <property type="evidence" value="ECO:0007669"/>
    <property type="project" value="TreeGrafter"/>
</dbReference>
<keyword evidence="9 16" id="KW-1133">Transmembrane helix</keyword>
<dbReference type="InterPro" id="IPR034182">
    <property type="entry name" value="Kexin/furin"/>
</dbReference>
<dbReference type="Pfam" id="PF00082">
    <property type="entry name" value="Peptidase_S8"/>
    <property type="match status" value="1"/>
</dbReference>
<dbReference type="InterPro" id="IPR036852">
    <property type="entry name" value="Peptidase_S8/S53_dom_sf"/>
</dbReference>
<dbReference type="PANTHER" id="PTHR42884">
    <property type="entry name" value="PROPROTEIN CONVERTASE SUBTILISIN/KEXIN-RELATED"/>
    <property type="match status" value="1"/>
</dbReference>
<dbReference type="PROSITE" id="PS00137">
    <property type="entry name" value="SUBTILASE_HIS"/>
    <property type="match status" value="1"/>
</dbReference>
<feature type="signal peptide" evidence="17">
    <location>
        <begin position="1"/>
        <end position="16"/>
    </location>
</feature>
<evidence type="ECO:0000256" key="2">
    <source>
        <dbReference type="ARBA" id="ARBA00005325"/>
    </source>
</evidence>
<evidence type="ECO:0000259" key="18">
    <source>
        <dbReference type="PROSITE" id="PS51829"/>
    </source>
</evidence>
<name>A0A507FJP1_9FUNG</name>
<evidence type="ECO:0000313" key="20">
    <source>
        <dbReference type="Proteomes" id="UP000320333"/>
    </source>
</evidence>
<organism evidence="19 20">
    <name type="scientific">Chytriomyces confervae</name>
    <dbReference type="NCBI Taxonomy" id="246404"/>
    <lineage>
        <taxon>Eukaryota</taxon>
        <taxon>Fungi</taxon>
        <taxon>Fungi incertae sedis</taxon>
        <taxon>Chytridiomycota</taxon>
        <taxon>Chytridiomycota incertae sedis</taxon>
        <taxon>Chytridiomycetes</taxon>
        <taxon>Chytridiales</taxon>
        <taxon>Chytriomycetaceae</taxon>
        <taxon>Chytriomyces</taxon>
    </lineage>
</organism>
<protein>
    <recommendedName>
        <fullName evidence="18">P/Homo B domain-containing protein</fullName>
    </recommendedName>
</protein>
<keyword evidence="12" id="KW-0325">Glycoprotein</keyword>
<dbReference type="GO" id="GO:0005802">
    <property type="term" value="C:trans-Golgi network"/>
    <property type="evidence" value="ECO:0007669"/>
    <property type="project" value="TreeGrafter"/>
</dbReference>
<comment type="subcellular location">
    <subcellularLocation>
        <location evidence="1">Membrane</location>
    </subcellularLocation>
</comment>
<keyword evidence="5 17" id="KW-0732">Signal</keyword>
<feature type="active site" description="Charge relay system" evidence="13 14">
    <location>
        <position position="436"/>
    </location>
</feature>
<dbReference type="FunFam" id="2.60.120.260:FF:000026">
    <property type="entry name" value="proprotein convertase subtilisin/kexin type 7"/>
    <property type="match status" value="1"/>
</dbReference>
<dbReference type="OrthoDB" id="300641at2759"/>
<evidence type="ECO:0000313" key="19">
    <source>
        <dbReference type="EMBL" id="TPX75287.1"/>
    </source>
</evidence>
<evidence type="ECO:0000256" key="14">
    <source>
        <dbReference type="PROSITE-ProRule" id="PRU01240"/>
    </source>
</evidence>
<dbReference type="Gene3D" id="2.60.120.260">
    <property type="entry name" value="Galactose-binding domain-like"/>
    <property type="match status" value="1"/>
</dbReference>
<dbReference type="GO" id="GO:0007323">
    <property type="term" value="P:peptide pheromone maturation"/>
    <property type="evidence" value="ECO:0007669"/>
    <property type="project" value="UniProtKB-ARBA"/>
</dbReference>
<dbReference type="PROSITE" id="PS51829">
    <property type="entry name" value="P_HOMO_B"/>
    <property type="match status" value="1"/>
</dbReference>
<dbReference type="EMBL" id="QEAP01000087">
    <property type="protein sequence ID" value="TPX75287.1"/>
    <property type="molecule type" value="Genomic_DNA"/>
</dbReference>
<dbReference type="GO" id="GO:0004252">
    <property type="term" value="F:serine-type endopeptidase activity"/>
    <property type="evidence" value="ECO:0007669"/>
    <property type="project" value="UniProtKB-UniRule"/>
</dbReference>
<dbReference type="InterPro" id="IPR023827">
    <property type="entry name" value="Peptidase_S8_Asp-AS"/>
</dbReference>
<gene>
    <name evidence="19" type="ORF">CcCBS67573_g03442</name>
</gene>
<evidence type="ECO:0000256" key="1">
    <source>
        <dbReference type="ARBA" id="ARBA00004370"/>
    </source>
</evidence>
<dbReference type="PROSITE" id="PS51892">
    <property type="entry name" value="SUBTILASE"/>
    <property type="match status" value="1"/>
</dbReference>
<keyword evidence="4 16" id="KW-0812">Transmembrane</keyword>
<feature type="active site" description="Charge relay system" evidence="13 14">
    <location>
        <position position="257"/>
    </location>
</feature>
<feature type="chain" id="PRO_5021450842" description="P/Homo B domain-containing protein" evidence="17">
    <location>
        <begin position="17"/>
        <end position="827"/>
    </location>
</feature>
<accession>A0A507FJP1</accession>
<evidence type="ECO:0000256" key="11">
    <source>
        <dbReference type="ARBA" id="ARBA00023145"/>
    </source>
</evidence>
<proteinExistence type="inferred from homology"/>
<feature type="active site" description="Charge relay system" evidence="13 14">
    <location>
        <position position="219"/>
    </location>
</feature>
<keyword evidence="20" id="KW-1185">Reference proteome</keyword>
<dbReference type="GO" id="GO:0016485">
    <property type="term" value="P:protein processing"/>
    <property type="evidence" value="ECO:0007669"/>
    <property type="project" value="TreeGrafter"/>
</dbReference>
<evidence type="ECO:0000256" key="15">
    <source>
        <dbReference type="SAM" id="MobiDB-lite"/>
    </source>
</evidence>
<dbReference type="PROSITE" id="PS00138">
    <property type="entry name" value="SUBTILASE_SER"/>
    <property type="match status" value="1"/>
</dbReference>
<dbReference type="InterPro" id="IPR023828">
    <property type="entry name" value="Peptidase_S8_Ser-AS"/>
</dbReference>
<dbReference type="SUPFAM" id="SSF49785">
    <property type="entry name" value="Galactose-binding domain-like"/>
    <property type="match status" value="1"/>
</dbReference>
<dbReference type="InterPro" id="IPR008979">
    <property type="entry name" value="Galactose-bd-like_sf"/>
</dbReference>
<keyword evidence="11" id="KW-0865">Zymogen</keyword>
<comment type="similarity">
    <text evidence="2">Belongs to the peptidase S8 family. Furin subfamily.</text>
</comment>
<evidence type="ECO:0000256" key="12">
    <source>
        <dbReference type="ARBA" id="ARBA00023180"/>
    </source>
</evidence>
<dbReference type="PROSITE" id="PS00136">
    <property type="entry name" value="SUBTILASE_ASP"/>
    <property type="match status" value="1"/>
</dbReference>
<evidence type="ECO:0000256" key="17">
    <source>
        <dbReference type="SAM" id="SignalP"/>
    </source>
</evidence>
<evidence type="ECO:0000256" key="16">
    <source>
        <dbReference type="SAM" id="Phobius"/>
    </source>
</evidence>
<evidence type="ECO:0000256" key="6">
    <source>
        <dbReference type="ARBA" id="ARBA00022801"/>
    </source>
</evidence>
<evidence type="ECO:0000256" key="3">
    <source>
        <dbReference type="ARBA" id="ARBA00022670"/>
    </source>
</evidence>
<dbReference type="Pfam" id="PF01483">
    <property type="entry name" value="P_proprotein"/>
    <property type="match status" value="1"/>
</dbReference>
<dbReference type="FunFam" id="3.40.50.200:FF:000005">
    <property type="entry name" value="Proprotein convertase subtilisin/kexin type 7"/>
    <property type="match status" value="1"/>
</dbReference>
<feature type="region of interest" description="Disordered" evidence="15">
    <location>
        <begin position="665"/>
        <end position="714"/>
    </location>
</feature>
<dbReference type="CDD" id="cd04059">
    <property type="entry name" value="Peptidases_S8_Protein_convertases_Kexins_Furin-like"/>
    <property type="match status" value="1"/>
</dbReference>
<evidence type="ECO:0000256" key="8">
    <source>
        <dbReference type="ARBA" id="ARBA00022837"/>
    </source>
</evidence>
<dbReference type="Proteomes" id="UP000320333">
    <property type="component" value="Unassembled WGS sequence"/>
</dbReference>
<keyword evidence="10 16" id="KW-0472">Membrane</keyword>